<reference evidence="7 8" key="1">
    <citation type="submission" date="2019-10" db="EMBL/GenBank/DDBJ databases">
        <title>Rubrobacter sp nov SCSIO 52090 isolated from a deep-sea sediment in the South China Sea.</title>
        <authorList>
            <person name="Chen R.W."/>
        </authorList>
    </citation>
    <scope>NUCLEOTIDE SEQUENCE [LARGE SCALE GENOMIC DNA]</scope>
    <source>
        <strain evidence="7 8">SCSIO 52909</strain>
    </source>
</reference>
<dbReference type="InterPro" id="IPR007210">
    <property type="entry name" value="ABC_Gly_betaine_transp_sub-bd"/>
</dbReference>
<evidence type="ECO:0000259" key="6">
    <source>
        <dbReference type="Pfam" id="PF04069"/>
    </source>
</evidence>
<keyword evidence="8" id="KW-1185">Reference proteome</keyword>
<feature type="domain" description="ABC-type glycine betaine transport system substrate-binding" evidence="6">
    <location>
        <begin position="129"/>
        <end position="381"/>
    </location>
</feature>
<dbReference type="Proteomes" id="UP000501452">
    <property type="component" value="Chromosome"/>
</dbReference>
<protein>
    <submittedName>
        <fullName evidence="7">Glycine/betaine ABC transporter substrate-binding protein</fullName>
    </submittedName>
</protein>
<evidence type="ECO:0000256" key="4">
    <source>
        <dbReference type="ARBA" id="ARBA00023136"/>
    </source>
</evidence>
<proteinExistence type="predicted"/>
<dbReference type="Pfam" id="PF04069">
    <property type="entry name" value="OpuAC"/>
    <property type="match status" value="1"/>
</dbReference>
<dbReference type="GO" id="GO:0031460">
    <property type="term" value="P:glycine betaine transport"/>
    <property type="evidence" value="ECO:0007669"/>
    <property type="project" value="TreeGrafter"/>
</dbReference>
<name>A0A6G8Q6Z6_9ACTN</name>
<dbReference type="EMBL" id="CP045119">
    <property type="protein sequence ID" value="QIN82251.1"/>
    <property type="molecule type" value="Genomic_DNA"/>
</dbReference>
<gene>
    <name evidence="7" type="ORF">GBA63_06005</name>
</gene>
<accession>A0A6G8Q6Z6</accession>
<dbReference type="PANTHER" id="PTHR47737:SF1">
    <property type="entry name" value="GLYCINE BETAINE_PROLINE BETAINE TRANSPORT SYSTEM PERMEASE PROTEIN PROW"/>
    <property type="match status" value="1"/>
</dbReference>
<evidence type="ECO:0000313" key="7">
    <source>
        <dbReference type="EMBL" id="QIN82251.1"/>
    </source>
</evidence>
<evidence type="ECO:0000256" key="2">
    <source>
        <dbReference type="ARBA" id="ARBA00022448"/>
    </source>
</evidence>
<evidence type="ECO:0000256" key="3">
    <source>
        <dbReference type="ARBA" id="ARBA00022475"/>
    </source>
</evidence>
<dbReference type="AlphaFoldDB" id="A0A6G8Q6Z6"/>
<dbReference type="Gene3D" id="3.40.190.10">
    <property type="entry name" value="Periplasmic binding protein-like II"/>
    <property type="match status" value="1"/>
</dbReference>
<evidence type="ECO:0000256" key="5">
    <source>
        <dbReference type="SAM" id="MobiDB-lite"/>
    </source>
</evidence>
<keyword evidence="3" id="KW-1003">Cell membrane</keyword>
<dbReference type="SUPFAM" id="SSF53850">
    <property type="entry name" value="Periplasmic binding protein-like II"/>
    <property type="match status" value="1"/>
</dbReference>
<organism evidence="7 8">
    <name type="scientific">Rubrobacter tropicus</name>
    <dbReference type="NCBI Taxonomy" id="2653851"/>
    <lineage>
        <taxon>Bacteria</taxon>
        <taxon>Bacillati</taxon>
        <taxon>Actinomycetota</taxon>
        <taxon>Rubrobacteria</taxon>
        <taxon>Rubrobacterales</taxon>
        <taxon>Rubrobacteraceae</taxon>
        <taxon>Rubrobacter</taxon>
    </lineage>
</organism>
<keyword evidence="4" id="KW-0472">Membrane</keyword>
<feature type="compositionally biased region" description="Basic and acidic residues" evidence="5">
    <location>
        <begin position="45"/>
        <end position="58"/>
    </location>
</feature>
<evidence type="ECO:0000313" key="8">
    <source>
        <dbReference type="Proteomes" id="UP000501452"/>
    </source>
</evidence>
<evidence type="ECO:0000256" key="1">
    <source>
        <dbReference type="ARBA" id="ARBA00004236"/>
    </source>
</evidence>
<sequence>MGWGDDVSCCRPHRNRVDWAGGLHASGDRPAGATRSVGRATLRSRLTEERPRKKENGGRPRSSGSIFARLLSGGDFDTGTQDLAGLGDRITGRARGVRCGRGLGALFVGVVFGTLAVLPAGCGFGGQGQITLGYLLWDENVANSYLIRVLLEDEFGYENVELQRSEKVPDVFDAVAEGETDVFMDAWMPNHRQFVDEAGDKVEVYREPWYEGKTVFGVAVPNYMEGIETIGDLKSSEPGMITGIEPGATLMEKIGQNAVPQYDLDYSLVEASTPAMLLELQKAYSMREPFVFVAWSPHWMNLEYDFRYLKDPKNALGTADDPQTLHTVARKGFAEDDPVAHALISEMRLDSTQVGSLEVAINQAVDEEREIDAGVRDWLEESENRSAVQPWIDAARQAERG</sequence>
<dbReference type="GO" id="GO:0015226">
    <property type="term" value="F:carnitine transmembrane transporter activity"/>
    <property type="evidence" value="ECO:0007669"/>
    <property type="project" value="TreeGrafter"/>
</dbReference>
<dbReference type="GO" id="GO:0043190">
    <property type="term" value="C:ATP-binding cassette (ABC) transporter complex"/>
    <property type="evidence" value="ECO:0007669"/>
    <property type="project" value="InterPro"/>
</dbReference>
<comment type="subcellular location">
    <subcellularLocation>
        <location evidence="1">Cell membrane</location>
    </subcellularLocation>
</comment>
<dbReference type="CDD" id="cd13639">
    <property type="entry name" value="PBP2_OpuAC_like"/>
    <property type="match status" value="1"/>
</dbReference>
<dbReference type="KEGG" id="rub:GBA63_06005"/>
<dbReference type="PANTHER" id="PTHR47737">
    <property type="entry name" value="GLYCINE BETAINE/PROLINE BETAINE TRANSPORT SYSTEM PERMEASE PROTEIN PROW"/>
    <property type="match status" value="1"/>
</dbReference>
<feature type="region of interest" description="Disordered" evidence="5">
    <location>
        <begin position="20"/>
        <end position="65"/>
    </location>
</feature>
<keyword evidence="2" id="KW-0813">Transport</keyword>
<dbReference type="GO" id="GO:0015871">
    <property type="term" value="P:choline transport"/>
    <property type="evidence" value="ECO:0007669"/>
    <property type="project" value="TreeGrafter"/>
</dbReference>
<dbReference type="GO" id="GO:0005275">
    <property type="term" value="F:amine transmembrane transporter activity"/>
    <property type="evidence" value="ECO:0007669"/>
    <property type="project" value="TreeGrafter"/>
</dbReference>
<dbReference type="Gene3D" id="3.40.190.100">
    <property type="entry name" value="Glycine betaine-binding periplasmic protein, domain 2"/>
    <property type="match status" value="1"/>
</dbReference>